<sequence>MHPPPTPLKSSVEGANEPVGVGRTKTSPRAPSSTPDYIKPLFGTKNNSHLYHISTRQIDWRPSISGNNAGKILAIPYHNELLNSLIAVLQAEGNWNGARVTVVNFTGRDPKSTWDVHRFGDGTSDIFFQYRQWQQWHSHNMCMDLTDGIVNNP</sequence>
<accession>A0ACA9MXU2</accession>
<evidence type="ECO:0000313" key="2">
    <source>
        <dbReference type="Proteomes" id="UP000789525"/>
    </source>
</evidence>
<gene>
    <name evidence="1" type="ORF">ACOLOM_LOCUS7262</name>
</gene>
<dbReference type="Proteomes" id="UP000789525">
    <property type="component" value="Unassembled WGS sequence"/>
</dbReference>
<organism evidence="1 2">
    <name type="scientific">Acaulospora colombiana</name>
    <dbReference type="NCBI Taxonomy" id="27376"/>
    <lineage>
        <taxon>Eukaryota</taxon>
        <taxon>Fungi</taxon>
        <taxon>Fungi incertae sedis</taxon>
        <taxon>Mucoromycota</taxon>
        <taxon>Glomeromycotina</taxon>
        <taxon>Glomeromycetes</taxon>
        <taxon>Diversisporales</taxon>
        <taxon>Acaulosporaceae</taxon>
        <taxon>Acaulospora</taxon>
    </lineage>
</organism>
<comment type="caution">
    <text evidence="1">The sequence shown here is derived from an EMBL/GenBank/DDBJ whole genome shotgun (WGS) entry which is preliminary data.</text>
</comment>
<dbReference type="EMBL" id="CAJVPT010016380">
    <property type="protein sequence ID" value="CAG8618813.1"/>
    <property type="molecule type" value="Genomic_DNA"/>
</dbReference>
<proteinExistence type="predicted"/>
<evidence type="ECO:0000313" key="1">
    <source>
        <dbReference type="EMBL" id="CAG8618813.1"/>
    </source>
</evidence>
<name>A0ACA9MXU2_9GLOM</name>
<feature type="non-terminal residue" evidence="1">
    <location>
        <position position="153"/>
    </location>
</feature>
<keyword evidence="2" id="KW-1185">Reference proteome</keyword>
<reference evidence="1" key="1">
    <citation type="submission" date="2021-06" db="EMBL/GenBank/DDBJ databases">
        <authorList>
            <person name="Kallberg Y."/>
            <person name="Tangrot J."/>
            <person name="Rosling A."/>
        </authorList>
    </citation>
    <scope>NUCLEOTIDE SEQUENCE</scope>
    <source>
        <strain evidence="1">CL356</strain>
    </source>
</reference>
<protein>
    <submittedName>
        <fullName evidence="1">11899_t:CDS:1</fullName>
    </submittedName>
</protein>